<feature type="compositionally biased region" description="Pro residues" evidence="1">
    <location>
        <begin position="100"/>
        <end position="113"/>
    </location>
</feature>
<dbReference type="Proteomes" id="UP000252770">
    <property type="component" value="Unassembled WGS sequence"/>
</dbReference>
<feature type="region of interest" description="Disordered" evidence="1">
    <location>
        <begin position="90"/>
        <end position="122"/>
    </location>
</feature>
<evidence type="ECO:0000313" key="3">
    <source>
        <dbReference type="Proteomes" id="UP000252770"/>
    </source>
</evidence>
<protein>
    <submittedName>
        <fullName evidence="2">DivIVA domain-containing protein</fullName>
    </submittedName>
</protein>
<reference evidence="2 3" key="1">
    <citation type="submission" date="2018-07" db="EMBL/GenBank/DDBJ databases">
        <title>Desertimonas flava gen. nov. sp. nov.</title>
        <authorList>
            <person name="Liu S."/>
        </authorList>
    </citation>
    <scope>NUCLEOTIDE SEQUENCE [LARGE SCALE GENOMIC DNA]</scope>
    <source>
        <strain evidence="2 3">16Sb5-5</strain>
    </source>
</reference>
<gene>
    <name evidence="2" type="ORF">DT076_15550</name>
</gene>
<dbReference type="Gene3D" id="6.10.250.660">
    <property type="match status" value="1"/>
</dbReference>
<proteinExistence type="predicted"/>
<name>A0A367YRW5_9ACTN</name>
<dbReference type="InterPro" id="IPR019933">
    <property type="entry name" value="DivIVA_domain"/>
</dbReference>
<keyword evidence="3" id="KW-1185">Reference proteome</keyword>
<dbReference type="EMBL" id="QOUI01000010">
    <property type="protein sequence ID" value="RCK68636.1"/>
    <property type="molecule type" value="Genomic_DNA"/>
</dbReference>
<evidence type="ECO:0000256" key="1">
    <source>
        <dbReference type="SAM" id="MobiDB-lite"/>
    </source>
</evidence>
<dbReference type="RefSeq" id="WP_114127607.1">
    <property type="nucleotide sequence ID" value="NZ_QOUI01000010.1"/>
</dbReference>
<sequence>MEWVLLVVAVGVLAVGAVAAAGRFGGMAEEPVHDTFTPELPAGSWSGRDVEALRFSTALRGYRMDQVDEVVDRLAHELDRRDARIAELEETLARRAPSTPASPPAPVSPPAPMPEDVERPWR</sequence>
<dbReference type="NCBIfam" id="TIGR03544">
    <property type="entry name" value="DivI1A_domain"/>
    <property type="match status" value="1"/>
</dbReference>
<evidence type="ECO:0000313" key="2">
    <source>
        <dbReference type="EMBL" id="RCK68636.1"/>
    </source>
</evidence>
<dbReference type="AlphaFoldDB" id="A0A367YRW5"/>
<comment type="caution">
    <text evidence="2">The sequence shown here is derived from an EMBL/GenBank/DDBJ whole genome shotgun (WGS) entry which is preliminary data.</text>
</comment>
<organism evidence="2 3">
    <name type="scientific">Desertihabitans brevis</name>
    <dbReference type="NCBI Taxonomy" id="2268447"/>
    <lineage>
        <taxon>Bacteria</taxon>
        <taxon>Bacillati</taxon>
        <taxon>Actinomycetota</taxon>
        <taxon>Actinomycetes</taxon>
        <taxon>Propionibacteriales</taxon>
        <taxon>Propionibacteriaceae</taxon>
        <taxon>Desertihabitans</taxon>
    </lineage>
</organism>
<accession>A0A367YRW5</accession>